<evidence type="ECO:0000256" key="1">
    <source>
        <dbReference type="SAM" id="MobiDB-lite"/>
    </source>
</evidence>
<feature type="compositionally biased region" description="Polar residues" evidence="1">
    <location>
        <begin position="688"/>
        <end position="700"/>
    </location>
</feature>
<feature type="transmembrane region" description="Helical" evidence="2">
    <location>
        <begin position="219"/>
        <end position="252"/>
    </location>
</feature>
<feature type="transmembrane region" description="Helical" evidence="2">
    <location>
        <begin position="412"/>
        <end position="433"/>
    </location>
</feature>
<feature type="transmembrane region" description="Helical" evidence="2">
    <location>
        <begin position="384"/>
        <end position="400"/>
    </location>
</feature>
<sequence>MRGHRTARTDGAGSDGRIRTAVRRVRKRVGFGSRGTLAGGRFGTLPRPVRRVLAIDRPTWLVFGLATVLFVVFSTYTSLLYEAYVLTGSDFGSYVHMFSTTLDGQGLLIHGKYRVSHPGGSYFGAHFSLTLLAFLPLFALVSSPFTLLVAKSFLLASSVVALWAVARHHLDSDRLAGLLVVSYALNPFLWGAWLFDFQEQVLLPVLVFAGYYAYVKRRYAWFLVAMVLVMLTNEFVIYVVLGAFVGLGVAAYREGRLRRESPLLAVGVAWAVGVKLVGGAVMARFSEFSGIPYSSIASPLQAFVPEGRASTGQLLATMIEHPEVVFALVSNDAMTKFLYFVAFLLPVAFLALEDEITVGAFLPFLGFAWLLAGRPVYYTFGAHYPLYLLPFLYIGAVRVMERVAIAPPSRDLLARLFAIVIVVSVVGGVATALDRGAFPVVDEHTETLDAAIDTIPEDASLVTQNDIYPHVAERPNANYVVRPDTFQEYQRLYGTVSPEYILYDTRLKGSSFWAERLQEAFGDRLYEEYGVYRYQDGIYVLKRGYSGPVRSVTEAGGVDRRYAADQFAVSDGATLTDGTVVGDGTGSGNVWFGPYTQLPPGQYTATYHVNVSGSNGSDVVVLNVAAGEDHEVLARERVGSTDGWTTVTLNFTLDRTTGDVEFRGGRTGEPGTVRFESVVVERIGDSPANGTNASSTDSGQSVGGEAPRSLTSDRTHSGRQPSSPASVVSASTSRSTGIASRPTPLHRLHP</sequence>
<evidence type="ECO:0000256" key="2">
    <source>
        <dbReference type="SAM" id="Phobius"/>
    </source>
</evidence>
<keyword evidence="2" id="KW-0812">Transmembrane</keyword>
<feature type="transmembrane region" description="Helical" evidence="2">
    <location>
        <begin position="60"/>
        <end position="79"/>
    </location>
</feature>
<feature type="compositionally biased region" description="Low complexity" evidence="1">
    <location>
        <begin position="721"/>
        <end position="736"/>
    </location>
</feature>
<feature type="transmembrane region" description="Helical" evidence="2">
    <location>
        <begin position="147"/>
        <end position="166"/>
    </location>
</feature>
<dbReference type="Pfam" id="PF09852">
    <property type="entry name" value="DUF2079"/>
    <property type="match status" value="1"/>
</dbReference>
<comment type="caution">
    <text evidence="3">The sequence shown here is derived from an EMBL/GenBank/DDBJ whole genome shotgun (WGS) entry which is preliminary data.</text>
</comment>
<keyword evidence="2" id="KW-0472">Membrane</keyword>
<keyword evidence="4" id="KW-1185">Reference proteome</keyword>
<feature type="transmembrane region" description="Helical" evidence="2">
    <location>
        <begin position="264"/>
        <end position="285"/>
    </location>
</feature>
<dbReference type="InterPro" id="IPR018650">
    <property type="entry name" value="STSV1_Orf64"/>
</dbReference>
<feature type="transmembrane region" description="Helical" evidence="2">
    <location>
        <begin position="121"/>
        <end position="141"/>
    </location>
</feature>
<name>A0A6B0GKR3_9EURY</name>
<feature type="region of interest" description="Disordered" evidence="1">
    <location>
        <begin position="684"/>
        <end position="750"/>
    </location>
</feature>
<keyword evidence="2" id="KW-1133">Transmembrane helix</keyword>
<dbReference type="EMBL" id="WSZK01000021">
    <property type="protein sequence ID" value="MWG35334.1"/>
    <property type="molecule type" value="Genomic_DNA"/>
</dbReference>
<proteinExistence type="predicted"/>
<dbReference type="Gene3D" id="2.60.120.260">
    <property type="entry name" value="Galactose-binding domain-like"/>
    <property type="match status" value="1"/>
</dbReference>
<accession>A0A6B0GKR3</accession>
<reference evidence="3 4" key="1">
    <citation type="submission" date="2019-12" db="EMBL/GenBank/DDBJ databases">
        <title>Halocatena pleomorpha gen. nov. sp. nov., an extremely halophilic archaeon of family Halobacteriaceae isolated from saltpan soil.</title>
        <authorList>
            <person name="Pal Y."/>
            <person name="Verma A."/>
            <person name="Krishnamurthi S."/>
            <person name="Kumar P."/>
        </authorList>
    </citation>
    <scope>NUCLEOTIDE SEQUENCE [LARGE SCALE GENOMIC DNA]</scope>
    <source>
        <strain evidence="3 4">JCM 16495</strain>
    </source>
</reference>
<protein>
    <submittedName>
        <fullName evidence="3">DUF2079 domain-containing protein</fullName>
    </submittedName>
</protein>
<evidence type="ECO:0000313" key="4">
    <source>
        <dbReference type="Proteomes" id="UP000451471"/>
    </source>
</evidence>
<evidence type="ECO:0000313" key="3">
    <source>
        <dbReference type="EMBL" id="MWG35334.1"/>
    </source>
</evidence>
<dbReference type="AlphaFoldDB" id="A0A6B0GKR3"/>
<organism evidence="3 4">
    <name type="scientific">Halomarina oriensis</name>
    <dbReference type="NCBI Taxonomy" id="671145"/>
    <lineage>
        <taxon>Archaea</taxon>
        <taxon>Methanobacteriati</taxon>
        <taxon>Methanobacteriota</taxon>
        <taxon>Stenosarchaea group</taxon>
        <taxon>Halobacteria</taxon>
        <taxon>Halobacteriales</taxon>
        <taxon>Natronomonadaceae</taxon>
        <taxon>Halomarina</taxon>
    </lineage>
</organism>
<gene>
    <name evidence="3" type="ORF">GQS65_12710</name>
</gene>
<feature type="transmembrane region" description="Helical" evidence="2">
    <location>
        <begin position="333"/>
        <end position="352"/>
    </location>
</feature>
<dbReference type="Proteomes" id="UP000451471">
    <property type="component" value="Unassembled WGS sequence"/>
</dbReference>